<gene>
    <name evidence="3" type="ORF">H2O64_01755</name>
</gene>
<keyword evidence="2" id="KW-1133">Transmembrane helix</keyword>
<keyword evidence="2" id="KW-0472">Membrane</keyword>
<evidence type="ECO:0000256" key="2">
    <source>
        <dbReference type="SAM" id="Phobius"/>
    </source>
</evidence>
<accession>A0ABR7Q496</accession>
<protein>
    <submittedName>
        <fullName evidence="3">Uncharacterized protein</fullName>
    </submittedName>
</protein>
<dbReference type="Proteomes" id="UP000619238">
    <property type="component" value="Unassembled WGS sequence"/>
</dbReference>
<keyword evidence="2" id="KW-0812">Transmembrane</keyword>
<name>A0ABR7Q496_9FLAO</name>
<evidence type="ECO:0000313" key="4">
    <source>
        <dbReference type="Proteomes" id="UP000619238"/>
    </source>
</evidence>
<dbReference type="RefSeq" id="WP_187560413.1">
    <property type="nucleotide sequence ID" value="NZ_JACGWS010000001.1"/>
</dbReference>
<sequence>MKFLLSILIPIIIGLGLIGLSVWLFFLAKEDNTYLLLFGLATAVLIPIGITLTTYGFNFKNRETTNKLSQLTKITEIDTLLNKAKSKEDQLELLKTEYQNLENNLRFNSEKIALQIRKEQLHKQAKEILKELGSIDKEIGIINSKFDDSNLPNEVQLLRERVFKKEVAIIRIGKKEIIYKRNFAAPIGPFPIDEVIFELVKKIERIQKKQLRNKVDKIEEKKQR</sequence>
<keyword evidence="1" id="KW-0175">Coiled coil</keyword>
<feature type="transmembrane region" description="Helical" evidence="2">
    <location>
        <begin position="7"/>
        <end position="28"/>
    </location>
</feature>
<reference evidence="3 4" key="1">
    <citation type="submission" date="2020-07" db="EMBL/GenBank/DDBJ databases">
        <title>Description of Kordia aestuariivivens sp. nov., isolated from a tidal flat.</title>
        <authorList>
            <person name="Park S."/>
            <person name="Yoon J.-H."/>
        </authorList>
    </citation>
    <scope>NUCLEOTIDE SEQUENCE [LARGE SCALE GENOMIC DNA]</scope>
    <source>
        <strain evidence="3 4">YSTF-M3</strain>
    </source>
</reference>
<proteinExistence type="predicted"/>
<comment type="caution">
    <text evidence="3">The sequence shown here is derived from an EMBL/GenBank/DDBJ whole genome shotgun (WGS) entry which is preliminary data.</text>
</comment>
<dbReference type="EMBL" id="JACGWS010000001">
    <property type="protein sequence ID" value="MBC8753376.1"/>
    <property type="molecule type" value="Genomic_DNA"/>
</dbReference>
<evidence type="ECO:0000313" key="3">
    <source>
        <dbReference type="EMBL" id="MBC8753376.1"/>
    </source>
</evidence>
<organism evidence="3 4">
    <name type="scientific">Kordia aestuariivivens</name>
    <dbReference type="NCBI Taxonomy" id="2759037"/>
    <lineage>
        <taxon>Bacteria</taxon>
        <taxon>Pseudomonadati</taxon>
        <taxon>Bacteroidota</taxon>
        <taxon>Flavobacteriia</taxon>
        <taxon>Flavobacteriales</taxon>
        <taxon>Flavobacteriaceae</taxon>
        <taxon>Kordia</taxon>
    </lineage>
</organism>
<evidence type="ECO:0000256" key="1">
    <source>
        <dbReference type="SAM" id="Coils"/>
    </source>
</evidence>
<keyword evidence="4" id="KW-1185">Reference proteome</keyword>
<feature type="coiled-coil region" evidence="1">
    <location>
        <begin position="77"/>
        <end position="138"/>
    </location>
</feature>
<feature type="transmembrane region" description="Helical" evidence="2">
    <location>
        <begin position="34"/>
        <end position="57"/>
    </location>
</feature>